<evidence type="ECO:0000313" key="1">
    <source>
        <dbReference type="EMBL" id="KAF9646835.1"/>
    </source>
</evidence>
<reference evidence="1" key="2">
    <citation type="journal article" date="2020" name="Nat. Commun.">
        <title>Large-scale genome sequencing of mycorrhizal fungi provides insights into the early evolution of symbiotic traits.</title>
        <authorList>
            <person name="Miyauchi S."/>
            <person name="Kiss E."/>
            <person name="Kuo A."/>
            <person name="Drula E."/>
            <person name="Kohler A."/>
            <person name="Sanchez-Garcia M."/>
            <person name="Morin E."/>
            <person name="Andreopoulos B."/>
            <person name="Barry K.W."/>
            <person name="Bonito G."/>
            <person name="Buee M."/>
            <person name="Carver A."/>
            <person name="Chen C."/>
            <person name="Cichocki N."/>
            <person name="Clum A."/>
            <person name="Culley D."/>
            <person name="Crous P.W."/>
            <person name="Fauchery L."/>
            <person name="Girlanda M."/>
            <person name="Hayes R.D."/>
            <person name="Keri Z."/>
            <person name="LaButti K."/>
            <person name="Lipzen A."/>
            <person name="Lombard V."/>
            <person name="Magnuson J."/>
            <person name="Maillard F."/>
            <person name="Murat C."/>
            <person name="Nolan M."/>
            <person name="Ohm R.A."/>
            <person name="Pangilinan J."/>
            <person name="Pereira M.F."/>
            <person name="Perotto S."/>
            <person name="Peter M."/>
            <person name="Pfister S."/>
            <person name="Riley R."/>
            <person name="Sitrit Y."/>
            <person name="Stielow J.B."/>
            <person name="Szollosi G."/>
            <person name="Zifcakova L."/>
            <person name="Stursova M."/>
            <person name="Spatafora J.W."/>
            <person name="Tedersoo L."/>
            <person name="Vaario L.M."/>
            <person name="Yamada A."/>
            <person name="Yan M."/>
            <person name="Wang P."/>
            <person name="Xu J."/>
            <person name="Bruns T."/>
            <person name="Baldrian P."/>
            <person name="Vilgalys R."/>
            <person name="Dunand C."/>
            <person name="Henrissat B."/>
            <person name="Grigoriev I.V."/>
            <person name="Hibbett D."/>
            <person name="Nagy L.G."/>
            <person name="Martin F.M."/>
        </authorList>
    </citation>
    <scope>NUCLEOTIDE SEQUENCE</scope>
    <source>
        <strain evidence="1">P2</strain>
    </source>
</reference>
<proteinExistence type="predicted"/>
<comment type="caution">
    <text evidence="1">The sequence shown here is derived from an EMBL/GenBank/DDBJ whole genome shotgun (WGS) entry which is preliminary data.</text>
</comment>
<dbReference type="Proteomes" id="UP000886501">
    <property type="component" value="Unassembled WGS sequence"/>
</dbReference>
<keyword evidence="2" id="KW-1185">Reference proteome</keyword>
<sequence>MGRQPAKSPVVIDLVDSDSDIEIIHHAIVILDNEVPPKPGPSKPTPQQRGIPSLSNLPAVKVETTPLPIAKMEALDHSTNLGSHQRAELDSSCGQGTTAFGEIDSDPVSEVDDEYSYAKALEEMPWLSESDIKDITPTRSHLYHMAIQHKVTKDIQQPSTSKKHIIPQKPFLQSPPWFCIPDPLSFKLQSIAITGAKHGHNAAYAGTPNWRRPYHLESSKRFDDWREFQLVESQRVAPGSVNQISQSGGTIAIASSTVQGGDDGFPTVDNIGPSLLFWRENSGFHPMYTHTKFYGIGAIPPEEIRGEFIEGLKHFAVSDVKFHPQNPQHAVSCGYDKCVFFWTFDTDHDQLYPQISGRIEMDKVPSELHYRGDDQGTLAIVVDGSIHVCKHPQGSPAILESGQQFEPTRNYCVSGLEWGRNRTSDLLFVTWQPHGNRKSINKHNYHQSLDIQGGNLVYNFSTSTHPGSALDLSPDGSRIALVTHTNTCHKLSVFDVRVEASKLATEYAISGIPHGNDIEHLKFDPSGEYLAVGRSDNIGHIFDTRMGTILHTLHHGESISMRPASERYGITAMEWIVGWHGCGIRLLTGGEDGCVRMWDITRPAIDYRMNTPLLDDRLDPANGYAIAREKDPIGHFCAGNKGVYDGHEMELVVGDESGYVSIYDRRGILRR</sequence>
<gene>
    <name evidence="1" type="ORF">BDM02DRAFT_3118021</name>
</gene>
<evidence type="ECO:0000313" key="2">
    <source>
        <dbReference type="Proteomes" id="UP000886501"/>
    </source>
</evidence>
<accession>A0ACB6ZAS6</accession>
<dbReference type="EMBL" id="MU118047">
    <property type="protein sequence ID" value="KAF9646835.1"/>
    <property type="molecule type" value="Genomic_DNA"/>
</dbReference>
<name>A0ACB6ZAS6_THEGA</name>
<protein>
    <submittedName>
        <fullName evidence="1">WD40 repeat-like protein</fullName>
    </submittedName>
</protein>
<organism evidence="1 2">
    <name type="scientific">Thelephora ganbajun</name>
    <name type="common">Ganba fungus</name>
    <dbReference type="NCBI Taxonomy" id="370292"/>
    <lineage>
        <taxon>Eukaryota</taxon>
        <taxon>Fungi</taxon>
        <taxon>Dikarya</taxon>
        <taxon>Basidiomycota</taxon>
        <taxon>Agaricomycotina</taxon>
        <taxon>Agaricomycetes</taxon>
        <taxon>Thelephorales</taxon>
        <taxon>Thelephoraceae</taxon>
        <taxon>Thelephora</taxon>
    </lineage>
</organism>
<reference evidence="1" key="1">
    <citation type="submission" date="2019-10" db="EMBL/GenBank/DDBJ databases">
        <authorList>
            <consortium name="DOE Joint Genome Institute"/>
            <person name="Kuo A."/>
            <person name="Miyauchi S."/>
            <person name="Kiss E."/>
            <person name="Drula E."/>
            <person name="Kohler A."/>
            <person name="Sanchez-Garcia M."/>
            <person name="Andreopoulos B."/>
            <person name="Barry K.W."/>
            <person name="Bonito G."/>
            <person name="Buee M."/>
            <person name="Carver A."/>
            <person name="Chen C."/>
            <person name="Cichocki N."/>
            <person name="Clum A."/>
            <person name="Culley D."/>
            <person name="Crous P.W."/>
            <person name="Fauchery L."/>
            <person name="Girlanda M."/>
            <person name="Hayes R."/>
            <person name="Keri Z."/>
            <person name="Labutti K."/>
            <person name="Lipzen A."/>
            <person name="Lombard V."/>
            <person name="Magnuson J."/>
            <person name="Maillard F."/>
            <person name="Morin E."/>
            <person name="Murat C."/>
            <person name="Nolan M."/>
            <person name="Ohm R."/>
            <person name="Pangilinan J."/>
            <person name="Pereira M."/>
            <person name="Perotto S."/>
            <person name="Peter M."/>
            <person name="Riley R."/>
            <person name="Sitrit Y."/>
            <person name="Stielow B."/>
            <person name="Szollosi G."/>
            <person name="Zifcakova L."/>
            <person name="Stursova M."/>
            <person name="Spatafora J.W."/>
            <person name="Tedersoo L."/>
            <person name="Vaario L.-M."/>
            <person name="Yamada A."/>
            <person name="Yan M."/>
            <person name="Wang P."/>
            <person name="Xu J."/>
            <person name="Bruns T."/>
            <person name="Baldrian P."/>
            <person name="Vilgalys R."/>
            <person name="Henrissat B."/>
            <person name="Grigoriev I.V."/>
            <person name="Hibbett D."/>
            <person name="Nagy L.G."/>
            <person name="Martin F.M."/>
        </authorList>
    </citation>
    <scope>NUCLEOTIDE SEQUENCE</scope>
    <source>
        <strain evidence="1">P2</strain>
    </source>
</reference>